<keyword evidence="6 11" id="KW-0418">Kinase</keyword>
<keyword evidence="7" id="KW-0067">ATP-binding</keyword>
<evidence type="ECO:0000313" key="12">
    <source>
        <dbReference type="Proteomes" id="UP000307756"/>
    </source>
</evidence>
<keyword evidence="9" id="KW-0812">Transmembrane</keyword>
<feature type="transmembrane region" description="Helical" evidence="9">
    <location>
        <begin position="149"/>
        <end position="170"/>
    </location>
</feature>
<dbReference type="InterPro" id="IPR011712">
    <property type="entry name" value="Sig_transdc_His_kin_sub3_dim/P"/>
</dbReference>
<feature type="domain" description="Histidine kinase" evidence="10">
    <location>
        <begin position="510"/>
        <end position="695"/>
    </location>
</feature>
<evidence type="ECO:0000313" key="11">
    <source>
        <dbReference type="EMBL" id="TKC18044.1"/>
    </source>
</evidence>
<proteinExistence type="predicted"/>
<evidence type="ECO:0000256" key="3">
    <source>
        <dbReference type="ARBA" id="ARBA00022553"/>
    </source>
</evidence>
<sequence>MQDSHKLDYKNMVGGMPMSSAQGIKGIDWLFRIIWLVMAACSIYLLSLDLPIRMDSYETVCESINNGCLETSQLTTRETIELEEIGLSLKAYTGFKIFLDLVVAVVFFGVSGLLLFRKEKIVFNLYVALVFLSLGAKISHYFLDYYPDLTVLYHLTSIFGGTYLILFLVLPDGKFVPKWTVGAALLWFTTGVGTIYLPGSFLDVETWPNWLNLVCWIGLHLVLVCSQVYRYLKKSTQVQRQQIKWVIYSIVIFFVSLVCLNFIGQLGVVLKMITEILYTGGLILIPIAITFAIFKYKLWDINVVIHRTVLYGLLSLFVILFYVGVVGLISRALRTEDNVLASIITAGIIAVCFQPLKEKLQSIVNHMIYGDRDNPYSILNRLNTVLEAAKNTELVLPRVVKTISQALKIPYVAIHLQERGTVQVIASIGEPHEVGMEIPLFHQGQELGKLSLAHRSSSEPFSQAEKKLLQDLARQVGIVANSILLHKDLQWSRQQLVKATEEERRRLRRDLHDGLGPSLASLAIKMDVANSIMTNDSQKSKELLAEMDTQIKQLLQDIRRIVYSLRPSTLDDLGLLSAIKELIFHYKTSKIHFSMDGPEALPSLPAAVEIAVYRIVQEAITNVARHSQAENCSISVEVDNKFHLHITDDGRGLPEHLQYGIGIKSMKERAEELGGTFTISPQATGGTVIQAELPI</sequence>
<gene>
    <name evidence="11" type="ORF">FA727_00285</name>
</gene>
<feature type="transmembrane region" description="Helical" evidence="9">
    <location>
        <begin position="29"/>
        <end position="47"/>
    </location>
</feature>
<reference evidence="11 12" key="1">
    <citation type="journal article" date="2011" name="J. Microbiol.">
        <title>Bacillus kyonggiensis sp. nov., isolated from soil of a lettuce field.</title>
        <authorList>
            <person name="Dong K."/>
            <person name="Lee S."/>
        </authorList>
    </citation>
    <scope>NUCLEOTIDE SEQUENCE [LARGE SCALE GENOMIC DNA]</scope>
    <source>
        <strain evidence="11 12">NB22</strain>
    </source>
</reference>
<dbReference type="EMBL" id="SWBM01000001">
    <property type="protein sequence ID" value="TKC18044.1"/>
    <property type="molecule type" value="Genomic_DNA"/>
</dbReference>
<dbReference type="Pfam" id="PF07730">
    <property type="entry name" value="HisKA_3"/>
    <property type="match status" value="1"/>
</dbReference>
<evidence type="ECO:0000256" key="9">
    <source>
        <dbReference type="SAM" id="Phobius"/>
    </source>
</evidence>
<dbReference type="AlphaFoldDB" id="A0A4U1D6F5"/>
<feature type="transmembrane region" description="Helical" evidence="9">
    <location>
        <begin position="308"/>
        <end position="333"/>
    </location>
</feature>
<dbReference type="GO" id="GO:0046983">
    <property type="term" value="F:protein dimerization activity"/>
    <property type="evidence" value="ECO:0007669"/>
    <property type="project" value="InterPro"/>
</dbReference>
<dbReference type="PANTHER" id="PTHR24421">
    <property type="entry name" value="NITRATE/NITRITE SENSOR PROTEIN NARX-RELATED"/>
    <property type="match status" value="1"/>
</dbReference>
<dbReference type="PANTHER" id="PTHR24421:SF10">
    <property type="entry name" value="NITRATE_NITRITE SENSOR PROTEIN NARQ"/>
    <property type="match status" value="1"/>
</dbReference>
<evidence type="ECO:0000256" key="5">
    <source>
        <dbReference type="ARBA" id="ARBA00022741"/>
    </source>
</evidence>
<comment type="caution">
    <text evidence="11">The sequence shown here is derived from an EMBL/GenBank/DDBJ whole genome shotgun (WGS) entry which is preliminary data.</text>
</comment>
<comment type="catalytic activity">
    <reaction evidence="1">
        <text>ATP + protein L-histidine = ADP + protein N-phospho-L-histidine.</text>
        <dbReference type="EC" id="2.7.13.3"/>
    </reaction>
</comment>
<keyword evidence="3" id="KW-0597">Phosphoprotein</keyword>
<organism evidence="11 12">
    <name type="scientific">Robertmurraya kyonggiensis</name>
    <dbReference type="NCBI Taxonomy" id="1037680"/>
    <lineage>
        <taxon>Bacteria</taxon>
        <taxon>Bacillati</taxon>
        <taxon>Bacillota</taxon>
        <taxon>Bacilli</taxon>
        <taxon>Bacillales</taxon>
        <taxon>Bacillaceae</taxon>
        <taxon>Robertmurraya</taxon>
    </lineage>
</organism>
<feature type="transmembrane region" description="Helical" evidence="9">
    <location>
        <begin position="123"/>
        <end position="143"/>
    </location>
</feature>
<feature type="transmembrane region" description="Helical" evidence="9">
    <location>
        <begin position="244"/>
        <end position="264"/>
    </location>
</feature>
<keyword evidence="5" id="KW-0547">Nucleotide-binding</keyword>
<evidence type="ECO:0000256" key="7">
    <source>
        <dbReference type="ARBA" id="ARBA00022840"/>
    </source>
</evidence>
<feature type="transmembrane region" description="Helical" evidence="9">
    <location>
        <begin position="276"/>
        <end position="296"/>
    </location>
</feature>
<dbReference type="Gene3D" id="3.30.450.40">
    <property type="match status" value="1"/>
</dbReference>
<dbReference type="Pfam" id="PF02518">
    <property type="entry name" value="HATPase_c"/>
    <property type="match status" value="1"/>
</dbReference>
<dbReference type="InterPro" id="IPR036890">
    <property type="entry name" value="HATPase_C_sf"/>
</dbReference>
<dbReference type="SMART" id="SM00387">
    <property type="entry name" value="HATPase_c"/>
    <property type="match status" value="1"/>
</dbReference>
<dbReference type="InterPro" id="IPR029016">
    <property type="entry name" value="GAF-like_dom_sf"/>
</dbReference>
<dbReference type="SUPFAM" id="SSF55874">
    <property type="entry name" value="ATPase domain of HSP90 chaperone/DNA topoisomerase II/histidine kinase"/>
    <property type="match status" value="1"/>
</dbReference>
<dbReference type="PROSITE" id="PS50109">
    <property type="entry name" value="HIS_KIN"/>
    <property type="match status" value="1"/>
</dbReference>
<keyword evidence="8" id="KW-0902">Two-component regulatory system</keyword>
<protein>
    <recommendedName>
        <fullName evidence="2">histidine kinase</fullName>
        <ecNumber evidence="2">2.7.13.3</ecNumber>
    </recommendedName>
</protein>
<dbReference type="GO" id="GO:0016020">
    <property type="term" value="C:membrane"/>
    <property type="evidence" value="ECO:0007669"/>
    <property type="project" value="InterPro"/>
</dbReference>
<evidence type="ECO:0000256" key="8">
    <source>
        <dbReference type="ARBA" id="ARBA00023012"/>
    </source>
</evidence>
<dbReference type="GO" id="GO:0000155">
    <property type="term" value="F:phosphorelay sensor kinase activity"/>
    <property type="evidence" value="ECO:0007669"/>
    <property type="project" value="InterPro"/>
</dbReference>
<dbReference type="SUPFAM" id="SSF55781">
    <property type="entry name" value="GAF domain-like"/>
    <property type="match status" value="1"/>
</dbReference>
<evidence type="ECO:0000256" key="6">
    <source>
        <dbReference type="ARBA" id="ARBA00022777"/>
    </source>
</evidence>
<name>A0A4U1D6F5_9BACI</name>
<dbReference type="EC" id="2.7.13.3" evidence="2"/>
<dbReference type="Gene3D" id="3.30.565.10">
    <property type="entry name" value="Histidine kinase-like ATPase, C-terminal domain"/>
    <property type="match status" value="1"/>
</dbReference>
<feature type="transmembrane region" description="Helical" evidence="9">
    <location>
        <begin position="97"/>
        <end position="116"/>
    </location>
</feature>
<accession>A0A4U1D6F5</accession>
<feature type="transmembrane region" description="Helical" evidence="9">
    <location>
        <begin position="179"/>
        <end position="198"/>
    </location>
</feature>
<keyword evidence="4" id="KW-0808">Transferase</keyword>
<keyword evidence="9" id="KW-1133">Transmembrane helix</keyword>
<keyword evidence="9" id="KW-0472">Membrane</keyword>
<evidence type="ECO:0000259" key="10">
    <source>
        <dbReference type="PROSITE" id="PS50109"/>
    </source>
</evidence>
<dbReference type="InterPro" id="IPR003594">
    <property type="entry name" value="HATPase_dom"/>
</dbReference>
<dbReference type="CDD" id="cd16917">
    <property type="entry name" value="HATPase_UhpB-NarQ-NarX-like"/>
    <property type="match status" value="1"/>
</dbReference>
<dbReference type="Proteomes" id="UP000307756">
    <property type="component" value="Unassembled WGS sequence"/>
</dbReference>
<evidence type="ECO:0000256" key="2">
    <source>
        <dbReference type="ARBA" id="ARBA00012438"/>
    </source>
</evidence>
<keyword evidence="12" id="KW-1185">Reference proteome</keyword>
<dbReference type="Gene3D" id="1.20.5.1930">
    <property type="match status" value="1"/>
</dbReference>
<dbReference type="InterPro" id="IPR050482">
    <property type="entry name" value="Sensor_HK_TwoCompSys"/>
</dbReference>
<evidence type="ECO:0000256" key="4">
    <source>
        <dbReference type="ARBA" id="ARBA00022679"/>
    </source>
</evidence>
<feature type="transmembrane region" description="Helical" evidence="9">
    <location>
        <begin position="210"/>
        <end position="232"/>
    </location>
</feature>
<evidence type="ECO:0000256" key="1">
    <source>
        <dbReference type="ARBA" id="ARBA00000085"/>
    </source>
</evidence>
<dbReference type="GO" id="GO:0005524">
    <property type="term" value="F:ATP binding"/>
    <property type="evidence" value="ECO:0007669"/>
    <property type="project" value="UniProtKB-KW"/>
</dbReference>
<dbReference type="InterPro" id="IPR005467">
    <property type="entry name" value="His_kinase_dom"/>
</dbReference>